<dbReference type="Proteomes" id="UP000031866">
    <property type="component" value="Chromosome"/>
</dbReference>
<dbReference type="SUPFAM" id="SSF46785">
    <property type="entry name" value="Winged helix' DNA-binding domain"/>
    <property type="match status" value="1"/>
</dbReference>
<dbReference type="InterPro" id="IPR023187">
    <property type="entry name" value="Tscrpt_reg_MarR-type_CS"/>
</dbReference>
<proteinExistence type="predicted"/>
<dbReference type="Pfam" id="PF01047">
    <property type="entry name" value="MarR"/>
    <property type="match status" value="1"/>
</dbReference>
<evidence type="ECO:0000256" key="1">
    <source>
        <dbReference type="ARBA" id="ARBA00023015"/>
    </source>
</evidence>
<dbReference type="OrthoDB" id="6462103at2"/>
<evidence type="ECO:0000259" key="4">
    <source>
        <dbReference type="PROSITE" id="PS50995"/>
    </source>
</evidence>
<dbReference type="PANTHER" id="PTHR42756">
    <property type="entry name" value="TRANSCRIPTIONAL REGULATOR, MARR"/>
    <property type="match status" value="1"/>
</dbReference>
<accession>A0A0B5QEK6</accession>
<reference evidence="6" key="1">
    <citation type="submission" date="2014-12" db="EMBL/GenBank/DDBJ databases">
        <title>Genome sequence of Clostridium beijerinckii strain 59B.</title>
        <authorList>
            <person name="Little G.T."/>
            <person name="Minton N.P."/>
        </authorList>
    </citation>
    <scope>NUCLEOTIDE SEQUENCE [LARGE SCALE GENOMIC DNA]</scope>
    <source>
        <strain evidence="6">59B</strain>
    </source>
</reference>
<dbReference type="GO" id="GO:0003700">
    <property type="term" value="F:DNA-binding transcription factor activity"/>
    <property type="evidence" value="ECO:0007669"/>
    <property type="project" value="InterPro"/>
</dbReference>
<sequence length="155" mass="17866">MNIERFVEVGVLNRQSQAYISNALKNIDISYSECVFLSNLYENEGINQEELSSILFIDKTITAKSIKSLEEKGFLIREKCEMDKRSKRLYLTDKGRNCKEEVFSSLEKWINFITDGMDRKTKNIVFNGLKLMAERAASANFDKLLKNTDESGNKD</sequence>
<dbReference type="EMBL" id="CP010086">
    <property type="protein sequence ID" value="AJG99430.1"/>
    <property type="molecule type" value="Genomic_DNA"/>
</dbReference>
<dbReference type="Gene3D" id="1.10.10.10">
    <property type="entry name" value="Winged helix-like DNA-binding domain superfamily/Winged helix DNA-binding domain"/>
    <property type="match status" value="1"/>
</dbReference>
<dbReference type="AlphaFoldDB" id="A0A0B5QEK6"/>
<dbReference type="PANTHER" id="PTHR42756:SF2">
    <property type="entry name" value="MARR FAMILY REGULATORY PROTEIN"/>
    <property type="match status" value="1"/>
</dbReference>
<dbReference type="InterPro" id="IPR036390">
    <property type="entry name" value="WH_DNA-bd_sf"/>
</dbReference>
<dbReference type="InterPro" id="IPR036388">
    <property type="entry name" value="WH-like_DNA-bd_sf"/>
</dbReference>
<keyword evidence="2" id="KW-0238">DNA-binding</keyword>
<gene>
    <name evidence="5" type="ORF">LF65_02860</name>
</gene>
<feature type="domain" description="HTH marR-type" evidence="4">
    <location>
        <begin position="1"/>
        <end position="134"/>
    </location>
</feature>
<dbReference type="STRING" id="1520.LF65_02860"/>
<keyword evidence="3" id="KW-0804">Transcription</keyword>
<dbReference type="PROSITE" id="PS50995">
    <property type="entry name" value="HTH_MARR_2"/>
    <property type="match status" value="1"/>
</dbReference>
<evidence type="ECO:0000313" key="5">
    <source>
        <dbReference type="EMBL" id="AJG99430.1"/>
    </source>
</evidence>
<keyword evidence="1" id="KW-0805">Transcription regulation</keyword>
<dbReference type="GO" id="GO:0003677">
    <property type="term" value="F:DNA binding"/>
    <property type="evidence" value="ECO:0007669"/>
    <property type="project" value="UniProtKB-KW"/>
</dbReference>
<dbReference type="KEGG" id="cbei:LF65_02860"/>
<evidence type="ECO:0000256" key="2">
    <source>
        <dbReference type="ARBA" id="ARBA00023125"/>
    </source>
</evidence>
<evidence type="ECO:0000256" key="3">
    <source>
        <dbReference type="ARBA" id="ARBA00023163"/>
    </source>
</evidence>
<dbReference type="InterPro" id="IPR000835">
    <property type="entry name" value="HTH_MarR-typ"/>
</dbReference>
<protein>
    <submittedName>
        <fullName evidence="5">Transcriptional regulator</fullName>
    </submittedName>
</protein>
<dbReference type="PROSITE" id="PS01117">
    <property type="entry name" value="HTH_MARR_1"/>
    <property type="match status" value="1"/>
</dbReference>
<organism evidence="5 6">
    <name type="scientific">Clostridium beijerinckii</name>
    <name type="common">Clostridium MP</name>
    <dbReference type="NCBI Taxonomy" id="1520"/>
    <lineage>
        <taxon>Bacteria</taxon>
        <taxon>Bacillati</taxon>
        <taxon>Bacillota</taxon>
        <taxon>Clostridia</taxon>
        <taxon>Eubacteriales</taxon>
        <taxon>Clostridiaceae</taxon>
        <taxon>Clostridium</taxon>
    </lineage>
</organism>
<dbReference type="PRINTS" id="PR00598">
    <property type="entry name" value="HTHMARR"/>
</dbReference>
<dbReference type="SMART" id="SM00347">
    <property type="entry name" value="HTH_MARR"/>
    <property type="match status" value="1"/>
</dbReference>
<dbReference type="RefSeq" id="WP_041896864.1">
    <property type="nucleotide sequence ID" value="NZ_CP010086.2"/>
</dbReference>
<name>A0A0B5QEK6_CLOBE</name>
<evidence type="ECO:0000313" key="6">
    <source>
        <dbReference type="Proteomes" id="UP000031866"/>
    </source>
</evidence>